<organism evidence="1 2">
    <name type="scientific">Lentinus tigrinus ALCF2SS1-6</name>
    <dbReference type="NCBI Taxonomy" id="1328759"/>
    <lineage>
        <taxon>Eukaryota</taxon>
        <taxon>Fungi</taxon>
        <taxon>Dikarya</taxon>
        <taxon>Basidiomycota</taxon>
        <taxon>Agaricomycotina</taxon>
        <taxon>Agaricomycetes</taxon>
        <taxon>Polyporales</taxon>
        <taxon>Polyporaceae</taxon>
        <taxon>Lentinus</taxon>
    </lineage>
</organism>
<gene>
    <name evidence="1" type="ORF">L227DRAFT_533408</name>
</gene>
<evidence type="ECO:0000313" key="1">
    <source>
        <dbReference type="EMBL" id="RPD55359.1"/>
    </source>
</evidence>
<protein>
    <recommendedName>
        <fullName evidence="3">BRCT domain-containing protein</fullName>
    </recommendedName>
</protein>
<dbReference type="AlphaFoldDB" id="A0A5C2RW67"/>
<dbReference type="InterPro" id="IPR036420">
    <property type="entry name" value="BRCT_dom_sf"/>
</dbReference>
<dbReference type="SUPFAM" id="SSF52113">
    <property type="entry name" value="BRCT domain"/>
    <property type="match status" value="1"/>
</dbReference>
<evidence type="ECO:0008006" key="3">
    <source>
        <dbReference type="Google" id="ProtNLM"/>
    </source>
</evidence>
<dbReference type="EMBL" id="ML122296">
    <property type="protein sequence ID" value="RPD55359.1"/>
    <property type="molecule type" value="Genomic_DNA"/>
</dbReference>
<dbReference type="Proteomes" id="UP000313359">
    <property type="component" value="Unassembled WGS sequence"/>
</dbReference>
<reference evidence="1" key="1">
    <citation type="journal article" date="2018" name="Genome Biol. Evol.">
        <title>Genomics and development of Lentinus tigrinus, a white-rot wood-decaying mushroom with dimorphic fruiting bodies.</title>
        <authorList>
            <person name="Wu B."/>
            <person name="Xu Z."/>
            <person name="Knudson A."/>
            <person name="Carlson A."/>
            <person name="Chen N."/>
            <person name="Kovaka S."/>
            <person name="LaButti K."/>
            <person name="Lipzen A."/>
            <person name="Pennachio C."/>
            <person name="Riley R."/>
            <person name="Schakwitz W."/>
            <person name="Umezawa K."/>
            <person name="Ohm R.A."/>
            <person name="Grigoriev I.V."/>
            <person name="Nagy L.G."/>
            <person name="Gibbons J."/>
            <person name="Hibbett D."/>
        </authorList>
    </citation>
    <scope>NUCLEOTIDE SEQUENCE [LARGE SCALE GENOMIC DNA]</scope>
    <source>
        <strain evidence="1">ALCF2SS1-6</strain>
    </source>
</reference>
<dbReference type="OrthoDB" id="3197870at2759"/>
<accession>A0A5C2RW67</accession>
<proteinExistence type="predicted"/>
<sequence length="226" mass="25028">MALFNGKACFSPRVPPTVQREWVQNGGQIASVKHEDAHATHVFCDGSDDPWFCSLYKRSMAIFHWSWISAVVRAQFRLPISSYLIDADDLFHDDTLAYSHDSEGFQPEGDSQTGFGDPHAAAGWSPMERYSKNGEESFEVIRWPHRDVLPAPDGVAEGDVSFEGKTLVLDDPSSMIHSLPTSGMSVSEALEALKSVSVDGVVQFLPGTVHMGKEFRCSYAREFLRG</sequence>
<name>A0A5C2RW67_9APHY</name>
<evidence type="ECO:0000313" key="2">
    <source>
        <dbReference type="Proteomes" id="UP000313359"/>
    </source>
</evidence>
<keyword evidence="2" id="KW-1185">Reference proteome</keyword>